<dbReference type="EMBL" id="UHFM01000006">
    <property type="protein sequence ID" value="SUN62042.1"/>
    <property type="molecule type" value="Genomic_DNA"/>
</dbReference>
<evidence type="ECO:0000256" key="3">
    <source>
        <dbReference type="ARBA" id="ARBA00022784"/>
    </source>
</evidence>
<dbReference type="Pfam" id="PF04604">
    <property type="entry name" value="L_biotic_typeA"/>
    <property type="match status" value="1"/>
</dbReference>
<gene>
    <name evidence="8" type="primary">mcdA1</name>
    <name evidence="8" type="ORF">NCTC13767_02481</name>
</gene>
<name>A0A380KAF3_9STRE</name>
<comment type="function">
    <text evidence="7">Lanthionine-containing peptide antibiotic (lantibiotic) active on Gram-positive bacteria. The bactericidal activity of lantibiotics is based on depolarization of energized bacterial cytoplasmic membranes, initiated by the formation of aqueous transmembrane pores.</text>
</comment>
<dbReference type="NCBIfam" id="NF040664">
    <property type="entry name" value="HEC_x9_TCC_lant"/>
    <property type="match status" value="1"/>
</dbReference>
<dbReference type="Proteomes" id="UP000254510">
    <property type="component" value="Unassembled WGS sequence"/>
</dbReference>
<proteinExistence type="inferred from homology"/>
<reference evidence="8 9" key="1">
    <citation type="submission" date="2018-06" db="EMBL/GenBank/DDBJ databases">
        <authorList>
            <consortium name="Pathogen Informatics"/>
            <person name="Doyle S."/>
        </authorList>
    </citation>
    <scope>NUCLEOTIDE SEQUENCE [LARGE SCALE GENOMIC DNA]</scope>
    <source>
        <strain evidence="8 9">NCTC13767</strain>
    </source>
</reference>
<dbReference type="InterPro" id="IPR007682">
    <property type="entry name" value="Lantibiotic_typ-A_Lactobact"/>
</dbReference>
<evidence type="ECO:0000256" key="4">
    <source>
        <dbReference type="ARBA" id="ARBA00022789"/>
    </source>
</evidence>
<evidence type="ECO:0000313" key="9">
    <source>
        <dbReference type="Proteomes" id="UP000254510"/>
    </source>
</evidence>
<evidence type="ECO:0000256" key="1">
    <source>
        <dbReference type="ARBA" id="ARBA00009379"/>
    </source>
</evidence>
<keyword evidence="3" id="KW-0883">Thioether bond</keyword>
<comment type="similarity">
    <text evidence="1 7">Belongs to the type A lantibiotic family.</text>
</comment>
<evidence type="ECO:0000313" key="8">
    <source>
        <dbReference type="EMBL" id="SUN62042.1"/>
    </source>
</evidence>
<protein>
    <recommendedName>
        <fullName evidence="7">Lantibiotic</fullName>
    </recommendedName>
</protein>
<evidence type="ECO:0000256" key="6">
    <source>
        <dbReference type="ARBA" id="ARBA00023048"/>
    </source>
</evidence>
<keyword evidence="4 7" id="KW-0425">Lantibiotic</keyword>
<keyword evidence="2 7" id="KW-0929">Antimicrobial</keyword>
<comment type="PTM">
    <text evidence="7">Maturation of lantibiotics involves the enzymatic conversion of Thr, and Ser into dehydrated AA and the formation of thioether bonds with cysteine. This is followed by membrane translocation and cleavage of the modified precursor.</text>
</comment>
<evidence type="ECO:0000256" key="5">
    <source>
        <dbReference type="ARBA" id="ARBA00023022"/>
    </source>
</evidence>
<dbReference type="GO" id="GO:0005102">
    <property type="term" value="F:signaling receptor binding"/>
    <property type="evidence" value="ECO:0007669"/>
    <property type="project" value="UniProtKB-KW"/>
</dbReference>
<dbReference type="GO" id="GO:0005576">
    <property type="term" value="C:extracellular region"/>
    <property type="evidence" value="ECO:0007669"/>
    <property type="project" value="InterPro"/>
</dbReference>
<sequence>MKNNNKICQDALESLQELKLEEVDELLGGAGHGVNTISAECRWNSLQAIFSCC</sequence>
<evidence type="ECO:0000256" key="7">
    <source>
        <dbReference type="RuleBase" id="RU362078"/>
    </source>
</evidence>
<keyword evidence="5 7" id="KW-0044">Antibiotic</keyword>
<dbReference type="AlphaFoldDB" id="A0A380KAF3"/>
<organism evidence="8 9">
    <name type="scientific">Streptococcus gallolyticus</name>
    <dbReference type="NCBI Taxonomy" id="315405"/>
    <lineage>
        <taxon>Bacteria</taxon>
        <taxon>Bacillati</taxon>
        <taxon>Bacillota</taxon>
        <taxon>Bacilli</taxon>
        <taxon>Lactobacillales</taxon>
        <taxon>Streptococcaceae</taxon>
        <taxon>Streptococcus</taxon>
    </lineage>
</organism>
<keyword evidence="6 7" id="KW-0078">Bacteriocin</keyword>
<dbReference type="GO" id="GO:0031640">
    <property type="term" value="P:killing of cells of another organism"/>
    <property type="evidence" value="ECO:0007669"/>
    <property type="project" value="UniProtKB-UniRule"/>
</dbReference>
<evidence type="ECO:0000256" key="2">
    <source>
        <dbReference type="ARBA" id="ARBA00022529"/>
    </source>
</evidence>
<dbReference type="GO" id="GO:0042742">
    <property type="term" value="P:defense response to bacterium"/>
    <property type="evidence" value="ECO:0007669"/>
    <property type="project" value="UniProtKB-UniRule"/>
</dbReference>
<accession>A0A380KAF3</accession>